<evidence type="ECO:0000256" key="1">
    <source>
        <dbReference type="ARBA" id="ARBA00022574"/>
    </source>
</evidence>
<evidence type="ECO:0000313" key="6">
    <source>
        <dbReference type="Proteomes" id="UP000650833"/>
    </source>
</evidence>
<dbReference type="EMBL" id="JAEPRC010000223">
    <property type="protein sequence ID" value="KAG2203580.1"/>
    <property type="molecule type" value="Genomic_DNA"/>
</dbReference>
<dbReference type="GO" id="GO:0005634">
    <property type="term" value="C:nucleus"/>
    <property type="evidence" value="ECO:0007669"/>
    <property type="project" value="TreeGrafter"/>
</dbReference>
<comment type="caution">
    <text evidence="5">The sequence shown here is derived from an EMBL/GenBank/DDBJ whole genome shotgun (WGS) entry which is preliminary data.</text>
</comment>
<feature type="compositionally biased region" description="Low complexity" evidence="4">
    <location>
        <begin position="169"/>
        <end position="183"/>
    </location>
</feature>
<dbReference type="PANTHER" id="PTHR14107">
    <property type="entry name" value="WD REPEAT PROTEIN"/>
    <property type="match status" value="1"/>
</dbReference>
<feature type="region of interest" description="Disordered" evidence="4">
    <location>
        <begin position="103"/>
        <end position="198"/>
    </location>
</feature>
<dbReference type="Pfam" id="PF00400">
    <property type="entry name" value="WD40"/>
    <property type="match status" value="3"/>
</dbReference>
<proteinExistence type="predicted"/>
<reference evidence="5" key="1">
    <citation type="submission" date="2020-12" db="EMBL/GenBank/DDBJ databases">
        <title>Metabolic potential, ecology and presence of endohyphal bacteria is reflected in genomic diversity of Mucoromycotina.</title>
        <authorList>
            <person name="Muszewska A."/>
            <person name="Okrasinska A."/>
            <person name="Steczkiewicz K."/>
            <person name="Drgas O."/>
            <person name="Orlowska M."/>
            <person name="Perlinska-Lenart U."/>
            <person name="Aleksandrzak-Piekarczyk T."/>
            <person name="Szatraj K."/>
            <person name="Zielenkiewicz U."/>
            <person name="Pilsyk S."/>
            <person name="Malc E."/>
            <person name="Mieczkowski P."/>
            <person name="Kruszewska J.S."/>
            <person name="Biernat P."/>
            <person name="Pawlowska J."/>
        </authorList>
    </citation>
    <scope>NUCLEOTIDE SEQUENCE</scope>
    <source>
        <strain evidence="5">CBS 226.32</strain>
    </source>
</reference>
<evidence type="ECO:0000256" key="3">
    <source>
        <dbReference type="PROSITE-ProRule" id="PRU00221"/>
    </source>
</evidence>
<feature type="compositionally biased region" description="Low complexity" evidence="4">
    <location>
        <begin position="70"/>
        <end position="90"/>
    </location>
</feature>
<feature type="compositionally biased region" description="Basic residues" evidence="4">
    <location>
        <begin position="184"/>
        <end position="196"/>
    </location>
</feature>
<feature type="region of interest" description="Disordered" evidence="4">
    <location>
        <begin position="67"/>
        <end position="91"/>
    </location>
</feature>
<feature type="compositionally biased region" description="Low complexity" evidence="4">
    <location>
        <begin position="103"/>
        <end position="119"/>
    </location>
</feature>
<dbReference type="GO" id="GO:0032153">
    <property type="term" value="C:cell division site"/>
    <property type="evidence" value="ECO:0007669"/>
    <property type="project" value="TreeGrafter"/>
</dbReference>
<evidence type="ECO:0000256" key="4">
    <source>
        <dbReference type="SAM" id="MobiDB-lite"/>
    </source>
</evidence>
<name>A0A8H7R4T0_9FUNG</name>
<dbReference type="SMART" id="SM00320">
    <property type="entry name" value="WD40"/>
    <property type="match status" value="5"/>
</dbReference>
<dbReference type="SUPFAM" id="SSF50978">
    <property type="entry name" value="WD40 repeat-like"/>
    <property type="match status" value="1"/>
</dbReference>
<evidence type="ECO:0008006" key="7">
    <source>
        <dbReference type="Google" id="ProtNLM"/>
    </source>
</evidence>
<gene>
    <name evidence="5" type="ORF">INT46_011130</name>
</gene>
<dbReference type="InterPro" id="IPR001680">
    <property type="entry name" value="WD40_rpt"/>
</dbReference>
<dbReference type="PROSITE" id="PS50294">
    <property type="entry name" value="WD_REPEATS_REGION"/>
    <property type="match status" value="1"/>
</dbReference>
<dbReference type="Gene3D" id="2.130.10.10">
    <property type="entry name" value="YVTN repeat-like/Quinoprotein amine dehydrogenase"/>
    <property type="match status" value="1"/>
</dbReference>
<feature type="compositionally biased region" description="Polar residues" evidence="4">
    <location>
        <begin position="133"/>
        <end position="142"/>
    </location>
</feature>
<organism evidence="5 6">
    <name type="scientific">Mucor plumbeus</name>
    <dbReference type="NCBI Taxonomy" id="97098"/>
    <lineage>
        <taxon>Eukaryota</taxon>
        <taxon>Fungi</taxon>
        <taxon>Fungi incertae sedis</taxon>
        <taxon>Mucoromycota</taxon>
        <taxon>Mucoromycotina</taxon>
        <taxon>Mucoromycetes</taxon>
        <taxon>Mucorales</taxon>
        <taxon>Mucorineae</taxon>
        <taxon>Mucoraceae</taxon>
        <taxon>Mucor</taxon>
    </lineage>
</organism>
<keyword evidence="1 3" id="KW-0853">WD repeat</keyword>
<dbReference type="PANTHER" id="PTHR14107:SF16">
    <property type="entry name" value="AT02583P"/>
    <property type="match status" value="1"/>
</dbReference>
<evidence type="ECO:0000256" key="2">
    <source>
        <dbReference type="ARBA" id="ARBA00022737"/>
    </source>
</evidence>
<dbReference type="PROSITE" id="PS50082">
    <property type="entry name" value="WD_REPEATS_2"/>
    <property type="match status" value="1"/>
</dbReference>
<dbReference type="OrthoDB" id="3367at2759"/>
<dbReference type="Proteomes" id="UP000650833">
    <property type="component" value="Unassembled WGS sequence"/>
</dbReference>
<dbReference type="InterPro" id="IPR051362">
    <property type="entry name" value="WD_repeat_creC_regulators"/>
</dbReference>
<sequence length="633" mass="71481">MANKRFYPEKLIKPCPPSNPDCHCTEIHTPEGIYTLLHELYQETTQPQFNSGTHVSIFCPTSTSSTTIKQQPQLLPQQPQQPQQQQQQQQNTQFLSIPFNYSSTTTSSISDDGGDFLSSVEEEDLDSSSNNSTQNSPLNSLSVPIELFSSRSGPPSPKPATSDITIEPSSSTNTSTLSSFWHSSRSHHHHHHKKPKNSLSKLKSSFIEYMSPHEQLQKILNERTLQDCNVFYNVGLNLIWQDAQGQPREPLAKITFGKAYPTCQDVNLMTSSIDHLDVIIGFSSGDFIWYDTICNRYTRLNKNGIMNGSSVTMVKWIPGSEDLFMASFDDGSILILDKDRDDQAFILPESQTWVEEHFQITKPNKNNKHNPIAHWQVSQKGITAFAFSPNNQYIATVGKDGLMRTIDYTNERLCDVFVGYYGSLLCVAWSPDGKYILTGGQDDLVTIWSFKENKIIARCQGHRSWVTGVAFDPLHCDDKDYRFASVGEDCKILLWDFSVNALHKPKQRKASIITLHGETNNHQIPIQDSLFNKPSQPPSPLKKFRKRSSIFGNNESTLLLQPIEATQHVKLPTIHPALSKCQVPFLQPIVKQTIHPDPCVDVVYRDDYIITTDRRGRVCAWGRPINATSNSSY</sequence>
<dbReference type="AlphaFoldDB" id="A0A8H7R4T0"/>
<keyword evidence="6" id="KW-1185">Reference proteome</keyword>
<dbReference type="InterPro" id="IPR036322">
    <property type="entry name" value="WD40_repeat_dom_sf"/>
</dbReference>
<accession>A0A8H7R4T0</accession>
<dbReference type="GO" id="GO:0045013">
    <property type="term" value="P:carbon catabolite repression of transcription"/>
    <property type="evidence" value="ECO:0007669"/>
    <property type="project" value="TreeGrafter"/>
</dbReference>
<dbReference type="GO" id="GO:0051286">
    <property type="term" value="C:cell tip"/>
    <property type="evidence" value="ECO:0007669"/>
    <property type="project" value="TreeGrafter"/>
</dbReference>
<protein>
    <recommendedName>
        <fullName evidence="7">Catabolite repression protein creC</fullName>
    </recommendedName>
</protein>
<evidence type="ECO:0000313" key="5">
    <source>
        <dbReference type="EMBL" id="KAG2203580.1"/>
    </source>
</evidence>
<keyword evidence="2" id="KW-0677">Repeat</keyword>
<feature type="repeat" description="WD" evidence="3">
    <location>
        <begin position="417"/>
        <end position="458"/>
    </location>
</feature>
<dbReference type="InterPro" id="IPR015943">
    <property type="entry name" value="WD40/YVTN_repeat-like_dom_sf"/>
</dbReference>